<sequence length="289" mass="31867">MSLFRFFTTLFVLSLRSLITEALNDSPTYLFHYCSNKTTYPSGSNYTSVQSNLYNLFLALSSNGTATAANGFYNTTFGEHPNRVYGDYLCRGDVSPSTCQNCVMFATKDVEGRCLIENEVVIWYDECRLRYSGEPSIFNEGDSVSMCMWNTHNAMDPIQFNDAVATVMNDATTRAASVALRFATKETDISAFQTLYSLAQCTLYLSSTDCNKCLRRAVSGLPSCCSGKVGGRVMSLSCHIRYEMYPFYKLSAVTALAPASPPPIVTPPAGSVINPKGKVERSLLINFCL</sequence>
<reference evidence="8 9" key="1">
    <citation type="journal article" date="2021" name="Commun. Biol.">
        <title>The genome of Shorea leprosula (Dipterocarpaceae) highlights the ecological relevance of drought in aseasonal tropical rainforests.</title>
        <authorList>
            <person name="Ng K.K.S."/>
            <person name="Kobayashi M.J."/>
            <person name="Fawcett J.A."/>
            <person name="Hatakeyama M."/>
            <person name="Paape T."/>
            <person name="Ng C.H."/>
            <person name="Ang C.C."/>
            <person name="Tnah L.H."/>
            <person name="Lee C.T."/>
            <person name="Nishiyama T."/>
            <person name="Sese J."/>
            <person name="O'Brien M.J."/>
            <person name="Copetti D."/>
            <person name="Mohd Noor M.I."/>
            <person name="Ong R.C."/>
            <person name="Putra M."/>
            <person name="Sireger I.Z."/>
            <person name="Indrioko S."/>
            <person name="Kosugi Y."/>
            <person name="Izuno A."/>
            <person name="Isagi Y."/>
            <person name="Lee S.L."/>
            <person name="Shimizu K.K."/>
        </authorList>
    </citation>
    <scope>NUCLEOTIDE SEQUENCE [LARGE SCALE GENOMIC DNA]</scope>
    <source>
        <strain evidence="8">214</strain>
    </source>
</reference>
<dbReference type="PANTHER" id="PTHR32411:SF43">
    <property type="entry name" value="CYSTEINE-RICH REPEAT SECRETORY PROTEIN 38"/>
    <property type="match status" value="1"/>
</dbReference>
<keyword evidence="9" id="KW-1185">Reference proteome</keyword>
<gene>
    <name evidence="8" type="ORF">SLEP1_g29617</name>
</gene>
<evidence type="ECO:0000256" key="3">
    <source>
        <dbReference type="ARBA" id="ARBA00022729"/>
    </source>
</evidence>
<dbReference type="PROSITE" id="PS51473">
    <property type="entry name" value="GNK2"/>
    <property type="match status" value="2"/>
</dbReference>
<dbReference type="InterPro" id="IPR002902">
    <property type="entry name" value="GNK2"/>
</dbReference>
<evidence type="ECO:0000313" key="8">
    <source>
        <dbReference type="EMBL" id="GKV19339.1"/>
    </source>
</evidence>
<evidence type="ECO:0000256" key="2">
    <source>
        <dbReference type="ARBA" id="ARBA00022525"/>
    </source>
</evidence>
<dbReference type="AlphaFoldDB" id="A0AAV5JXH7"/>
<keyword evidence="2" id="KW-0964">Secreted</keyword>
<name>A0AAV5JXH7_9ROSI</name>
<dbReference type="PANTHER" id="PTHR32411">
    <property type="entry name" value="CYSTEINE-RICH REPEAT SECRETORY PROTEIN 38-RELATED"/>
    <property type="match status" value="1"/>
</dbReference>
<feature type="domain" description="Gnk2-homologous" evidence="7">
    <location>
        <begin position="28"/>
        <end position="136"/>
    </location>
</feature>
<evidence type="ECO:0000256" key="6">
    <source>
        <dbReference type="SAM" id="SignalP"/>
    </source>
</evidence>
<proteinExistence type="inferred from homology"/>
<dbReference type="Gene3D" id="3.30.430.20">
    <property type="entry name" value="Gnk2 domain, C-X8-C-X2-C motif"/>
    <property type="match status" value="2"/>
</dbReference>
<dbReference type="CDD" id="cd23509">
    <property type="entry name" value="Gnk2-like"/>
    <property type="match status" value="2"/>
</dbReference>
<evidence type="ECO:0000256" key="5">
    <source>
        <dbReference type="ARBA" id="ARBA00038515"/>
    </source>
</evidence>
<dbReference type="EMBL" id="BPVZ01000052">
    <property type="protein sequence ID" value="GKV19339.1"/>
    <property type="molecule type" value="Genomic_DNA"/>
</dbReference>
<keyword evidence="4" id="KW-0677">Repeat</keyword>
<dbReference type="FunFam" id="3.30.430.20:FF:000012">
    <property type="entry name" value="Cysteine-rich receptor-like protein kinase 25"/>
    <property type="match status" value="1"/>
</dbReference>
<protein>
    <recommendedName>
        <fullName evidence="7">Gnk2-homologous domain-containing protein</fullName>
    </recommendedName>
</protein>
<dbReference type="InterPro" id="IPR050581">
    <property type="entry name" value="CRR_secretory_protein"/>
</dbReference>
<accession>A0AAV5JXH7</accession>
<evidence type="ECO:0000313" key="9">
    <source>
        <dbReference type="Proteomes" id="UP001054252"/>
    </source>
</evidence>
<dbReference type="InterPro" id="IPR038408">
    <property type="entry name" value="GNK2_sf"/>
</dbReference>
<comment type="caution">
    <text evidence="8">The sequence shown here is derived from an EMBL/GenBank/DDBJ whole genome shotgun (WGS) entry which is preliminary data.</text>
</comment>
<feature type="signal peptide" evidence="6">
    <location>
        <begin position="1"/>
        <end position="22"/>
    </location>
</feature>
<feature type="chain" id="PRO_5043741819" description="Gnk2-homologous domain-containing protein" evidence="6">
    <location>
        <begin position="23"/>
        <end position="289"/>
    </location>
</feature>
<evidence type="ECO:0000256" key="4">
    <source>
        <dbReference type="ARBA" id="ARBA00022737"/>
    </source>
</evidence>
<comment type="similarity">
    <text evidence="5">Belongs to the cysteine-rich repeat secretory protein family.</text>
</comment>
<evidence type="ECO:0000256" key="1">
    <source>
        <dbReference type="ARBA" id="ARBA00004613"/>
    </source>
</evidence>
<dbReference type="GO" id="GO:0005576">
    <property type="term" value="C:extracellular region"/>
    <property type="evidence" value="ECO:0007669"/>
    <property type="project" value="UniProtKB-SubCell"/>
</dbReference>
<dbReference type="Proteomes" id="UP001054252">
    <property type="component" value="Unassembled WGS sequence"/>
</dbReference>
<comment type="subcellular location">
    <subcellularLocation>
        <location evidence="1">Secreted</location>
    </subcellularLocation>
</comment>
<organism evidence="8 9">
    <name type="scientific">Rubroshorea leprosula</name>
    <dbReference type="NCBI Taxonomy" id="152421"/>
    <lineage>
        <taxon>Eukaryota</taxon>
        <taxon>Viridiplantae</taxon>
        <taxon>Streptophyta</taxon>
        <taxon>Embryophyta</taxon>
        <taxon>Tracheophyta</taxon>
        <taxon>Spermatophyta</taxon>
        <taxon>Magnoliopsida</taxon>
        <taxon>eudicotyledons</taxon>
        <taxon>Gunneridae</taxon>
        <taxon>Pentapetalae</taxon>
        <taxon>rosids</taxon>
        <taxon>malvids</taxon>
        <taxon>Malvales</taxon>
        <taxon>Dipterocarpaceae</taxon>
        <taxon>Rubroshorea</taxon>
    </lineage>
</organism>
<dbReference type="Pfam" id="PF01657">
    <property type="entry name" value="Stress-antifung"/>
    <property type="match status" value="2"/>
</dbReference>
<evidence type="ECO:0000259" key="7">
    <source>
        <dbReference type="PROSITE" id="PS51473"/>
    </source>
</evidence>
<feature type="domain" description="Gnk2-homologous" evidence="7">
    <location>
        <begin position="142"/>
        <end position="247"/>
    </location>
</feature>
<keyword evidence="3 6" id="KW-0732">Signal</keyword>